<dbReference type="AlphaFoldDB" id="A0A0C9X1W7"/>
<proteinExistence type="predicted"/>
<gene>
    <name evidence="2" type="ORF">K443DRAFT_39308</name>
</gene>
<evidence type="ECO:0000256" key="1">
    <source>
        <dbReference type="SAM" id="MobiDB-lite"/>
    </source>
</evidence>
<sequence>HAHDNSHPHSCPSPSQMTQPLPSLSPFNHIPIANNITTHQTASLSTSFLAQKIQHLPFNHIPITNNIAAHQTVCTCMTNGQ</sequence>
<feature type="compositionally biased region" description="Polar residues" evidence="1">
    <location>
        <begin position="12"/>
        <end position="26"/>
    </location>
</feature>
<feature type="non-terminal residue" evidence="2">
    <location>
        <position position="1"/>
    </location>
</feature>
<keyword evidence="3" id="KW-1185">Reference proteome</keyword>
<dbReference type="Proteomes" id="UP000054477">
    <property type="component" value="Unassembled WGS sequence"/>
</dbReference>
<dbReference type="HOGENOM" id="CLU_2580293_0_0_1"/>
<evidence type="ECO:0000313" key="2">
    <source>
        <dbReference type="EMBL" id="KIJ90517.1"/>
    </source>
</evidence>
<reference evidence="3" key="2">
    <citation type="submission" date="2015-01" db="EMBL/GenBank/DDBJ databases">
        <title>Evolutionary Origins and Diversification of the Mycorrhizal Mutualists.</title>
        <authorList>
            <consortium name="DOE Joint Genome Institute"/>
            <consortium name="Mycorrhizal Genomics Consortium"/>
            <person name="Kohler A."/>
            <person name="Kuo A."/>
            <person name="Nagy L.G."/>
            <person name="Floudas D."/>
            <person name="Copeland A."/>
            <person name="Barry K.W."/>
            <person name="Cichocki N."/>
            <person name="Veneault-Fourrey C."/>
            <person name="LaButti K."/>
            <person name="Lindquist E.A."/>
            <person name="Lipzen A."/>
            <person name="Lundell T."/>
            <person name="Morin E."/>
            <person name="Murat C."/>
            <person name="Riley R."/>
            <person name="Ohm R."/>
            <person name="Sun H."/>
            <person name="Tunlid A."/>
            <person name="Henrissat B."/>
            <person name="Grigoriev I.V."/>
            <person name="Hibbett D.S."/>
            <person name="Martin F."/>
        </authorList>
    </citation>
    <scope>NUCLEOTIDE SEQUENCE [LARGE SCALE GENOMIC DNA]</scope>
    <source>
        <strain evidence="3">LaAM-08-1</strain>
    </source>
</reference>
<reference evidence="2 3" key="1">
    <citation type="submission" date="2014-04" db="EMBL/GenBank/DDBJ databases">
        <authorList>
            <consortium name="DOE Joint Genome Institute"/>
            <person name="Kuo A."/>
            <person name="Kohler A."/>
            <person name="Nagy L.G."/>
            <person name="Floudas D."/>
            <person name="Copeland A."/>
            <person name="Barry K.W."/>
            <person name="Cichocki N."/>
            <person name="Veneault-Fourrey C."/>
            <person name="LaButti K."/>
            <person name="Lindquist E.A."/>
            <person name="Lipzen A."/>
            <person name="Lundell T."/>
            <person name="Morin E."/>
            <person name="Murat C."/>
            <person name="Sun H."/>
            <person name="Tunlid A."/>
            <person name="Henrissat B."/>
            <person name="Grigoriev I.V."/>
            <person name="Hibbett D.S."/>
            <person name="Martin F."/>
            <person name="Nordberg H.P."/>
            <person name="Cantor M.N."/>
            <person name="Hua S.X."/>
        </authorList>
    </citation>
    <scope>NUCLEOTIDE SEQUENCE [LARGE SCALE GENOMIC DNA]</scope>
    <source>
        <strain evidence="2 3">LaAM-08-1</strain>
    </source>
</reference>
<name>A0A0C9X1W7_9AGAR</name>
<evidence type="ECO:0000313" key="3">
    <source>
        <dbReference type="Proteomes" id="UP000054477"/>
    </source>
</evidence>
<feature type="region of interest" description="Disordered" evidence="1">
    <location>
        <begin position="1"/>
        <end position="26"/>
    </location>
</feature>
<organism evidence="2 3">
    <name type="scientific">Laccaria amethystina LaAM-08-1</name>
    <dbReference type="NCBI Taxonomy" id="1095629"/>
    <lineage>
        <taxon>Eukaryota</taxon>
        <taxon>Fungi</taxon>
        <taxon>Dikarya</taxon>
        <taxon>Basidiomycota</taxon>
        <taxon>Agaricomycotina</taxon>
        <taxon>Agaricomycetes</taxon>
        <taxon>Agaricomycetidae</taxon>
        <taxon>Agaricales</taxon>
        <taxon>Agaricineae</taxon>
        <taxon>Hydnangiaceae</taxon>
        <taxon>Laccaria</taxon>
    </lineage>
</organism>
<feature type="non-terminal residue" evidence="2">
    <location>
        <position position="81"/>
    </location>
</feature>
<protein>
    <submittedName>
        <fullName evidence="2">Uncharacterized protein</fullName>
    </submittedName>
</protein>
<dbReference type="EMBL" id="KN839166">
    <property type="protein sequence ID" value="KIJ90517.1"/>
    <property type="molecule type" value="Genomic_DNA"/>
</dbReference>
<accession>A0A0C9X1W7</accession>